<dbReference type="AlphaFoldDB" id="A0A378RIZ0"/>
<dbReference type="RefSeq" id="WP_115089982.1">
    <property type="nucleotide sequence ID" value="NZ_CP068107.1"/>
</dbReference>
<dbReference type="Proteomes" id="UP000255024">
    <property type="component" value="Unassembled WGS sequence"/>
</dbReference>
<evidence type="ECO:0000313" key="3">
    <source>
        <dbReference type="Proteomes" id="UP000255024"/>
    </source>
</evidence>
<sequence>MKKFLKDRLVKIILILVAFITILTTYHWATYFFQNEILFSISKKYNTISEPELIKEIVEDSLFTIKSNIELNNETTSLPNDEKFELGDIGDFISGFFGFYVGIIGALLTFLAFYVQFRANRDVQRQFRIQQFENQFNKMLEVYLNNKDKFSIIGYKNPNNQEINFKTYKGNSNSIVKGFDKILNEKKQLLSKANKQEKNIKTFIDYETKNNLVFQKLLVELKVVNRLFIEAYKEVNGVTESSISSNIKRKLFSNSYILFYYGLNKYRKDYKRLHNLPKVEASWADKKINDKVIKRAIKYLDKIKEIHKLDGTKIYYNFYILENSDKKYYKNLWVRLNYEPFRGYLHFLPQYYRNLFSIVNFVVMDNEDLNLTKEQKLKYLKILRSTVSDYEQAMLFYNWYSGIGIDWENKVKNSFFTDYKMIHNMQRILLIDDQIDICQILGIEKDKIDEIFENY</sequence>
<organism evidence="2 3">
    <name type="scientific">Myroides odoratus</name>
    <name type="common">Flavobacterium odoratum</name>
    <dbReference type="NCBI Taxonomy" id="256"/>
    <lineage>
        <taxon>Bacteria</taxon>
        <taxon>Pseudomonadati</taxon>
        <taxon>Bacteroidota</taxon>
        <taxon>Flavobacteriia</taxon>
        <taxon>Flavobacteriales</taxon>
        <taxon>Flavobacteriaceae</taxon>
        <taxon>Myroides</taxon>
    </lineage>
</organism>
<keyword evidence="1" id="KW-0812">Transmembrane</keyword>
<evidence type="ECO:0008006" key="4">
    <source>
        <dbReference type="Google" id="ProtNLM"/>
    </source>
</evidence>
<keyword evidence="1" id="KW-1133">Transmembrane helix</keyword>
<accession>A0A378RIZ0</accession>
<evidence type="ECO:0000313" key="2">
    <source>
        <dbReference type="EMBL" id="STZ26944.1"/>
    </source>
</evidence>
<dbReference type="Pfam" id="PF16872">
    <property type="entry name" value="putAbiC"/>
    <property type="match status" value="1"/>
</dbReference>
<protein>
    <recommendedName>
        <fullName evidence="4">Phage abortive infection protein</fullName>
    </recommendedName>
</protein>
<name>A0A378RIZ0_MYROD</name>
<feature type="transmembrane region" description="Helical" evidence="1">
    <location>
        <begin position="12"/>
        <end position="29"/>
    </location>
</feature>
<keyword evidence="3" id="KW-1185">Reference proteome</keyword>
<feature type="transmembrane region" description="Helical" evidence="1">
    <location>
        <begin position="92"/>
        <end position="115"/>
    </location>
</feature>
<evidence type="ECO:0000256" key="1">
    <source>
        <dbReference type="SAM" id="Phobius"/>
    </source>
</evidence>
<gene>
    <name evidence="2" type="ORF">NCTC11179_00471</name>
</gene>
<dbReference type="EMBL" id="UGQL01000001">
    <property type="protein sequence ID" value="STZ26944.1"/>
    <property type="molecule type" value="Genomic_DNA"/>
</dbReference>
<keyword evidence="1" id="KW-0472">Membrane</keyword>
<proteinExistence type="predicted"/>
<dbReference type="InterPro" id="IPR031709">
    <property type="entry name" value="PutAbiC"/>
</dbReference>
<reference evidence="2 3" key="1">
    <citation type="submission" date="2018-06" db="EMBL/GenBank/DDBJ databases">
        <authorList>
            <consortium name="Pathogen Informatics"/>
            <person name="Doyle S."/>
        </authorList>
    </citation>
    <scope>NUCLEOTIDE SEQUENCE [LARGE SCALE GENOMIC DNA]</scope>
    <source>
        <strain evidence="2 3">NCTC11179</strain>
    </source>
</reference>